<dbReference type="Proteomes" id="UP000595362">
    <property type="component" value="Chromosome"/>
</dbReference>
<proteinExistence type="predicted"/>
<sequence length="217" mass="23354">MPDSRHNASLAIELENFLAHIATTAFDGDEAQAVLANLLTTAEKGIRQIGGPTSAMTESLKQITLNNPAHQETLRALTDGVSESWLANIDLLDISCLPEGACIPGNPVDLAQMLAPEIPFVAPPQPPAIPQDEGKPLQAVLPGEKNGGCEWSTGKLSGFFRQHCSAALATPEERAALRREFGYGSLPDNKPSLFRTQPYCPAHLRRSIQPSRKAQID</sequence>
<dbReference type="EMBL" id="CP066681">
    <property type="protein sequence ID" value="QQG36246.1"/>
    <property type="molecule type" value="Genomic_DNA"/>
</dbReference>
<protein>
    <submittedName>
        <fullName evidence="1">Uncharacterized protein</fullName>
    </submittedName>
</protein>
<name>A0A7T5UHR1_9BACT</name>
<gene>
    <name evidence="1" type="ORF">HYS17_00180</name>
</gene>
<accession>A0A7T5UHR1</accession>
<evidence type="ECO:0000313" key="1">
    <source>
        <dbReference type="EMBL" id="QQG36246.1"/>
    </source>
</evidence>
<evidence type="ECO:0000313" key="2">
    <source>
        <dbReference type="Proteomes" id="UP000595362"/>
    </source>
</evidence>
<reference evidence="1 2" key="1">
    <citation type="submission" date="2020-07" db="EMBL/GenBank/DDBJ databases">
        <title>Huge and variable diversity of episymbiotic CPR bacteria and DPANN archaea in groundwater ecosystems.</title>
        <authorList>
            <person name="He C.Y."/>
            <person name="Keren R."/>
            <person name="Whittaker M."/>
            <person name="Farag I.F."/>
            <person name="Doudna J."/>
            <person name="Cate J.H.D."/>
            <person name="Banfield J.F."/>
        </authorList>
    </citation>
    <scope>NUCLEOTIDE SEQUENCE [LARGE SCALE GENOMIC DNA]</scope>
    <source>
        <strain evidence="1">NC_groundwater_70_Ag_B-0.1um_54_66</strain>
    </source>
</reference>
<dbReference type="AlphaFoldDB" id="A0A7T5UHR1"/>
<organism evidence="1 2">
    <name type="scientific">Micavibrio aeruginosavorus</name>
    <dbReference type="NCBI Taxonomy" id="349221"/>
    <lineage>
        <taxon>Bacteria</taxon>
        <taxon>Pseudomonadati</taxon>
        <taxon>Bdellovibrionota</taxon>
        <taxon>Bdellovibrionia</taxon>
        <taxon>Bdellovibrionales</taxon>
        <taxon>Pseudobdellovibrionaceae</taxon>
        <taxon>Micavibrio</taxon>
    </lineage>
</organism>